<dbReference type="AlphaFoldDB" id="A0A1B7N7F3"/>
<name>A0A1B7N7F3_9AGAM</name>
<accession>A0A1B7N7F3</accession>
<gene>
    <name evidence="1" type="ORF">K503DRAFT_574857</name>
</gene>
<evidence type="ECO:0000313" key="1">
    <source>
        <dbReference type="EMBL" id="OAX40772.1"/>
    </source>
</evidence>
<evidence type="ECO:0000313" key="2">
    <source>
        <dbReference type="Proteomes" id="UP000092154"/>
    </source>
</evidence>
<dbReference type="EMBL" id="KV448200">
    <property type="protein sequence ID" value="OAX40772.1"/>
    <property type="molecule type" value="Genomic_DNA"/>
</dbReference>
<sequence length="116" mass="13416">MLFLVQTGIPLLTSLLFMVAHIRRRLSRSRLLFHFFSGSRVLHCCSSSGTRAYRTSAVGFSSETDMVGYVLDVLLNSDSRVLCMEYLLICVRLLGLVQEPPLTRVRKYFYDQLLWY</sequence>
<dbReference type="Proteomes" id="UP000092154">
    <property type="component" value="Unassembled WGS sequence"/>
</dbReference>
<keyword evidence="2" id="KW-1185">Reference proteome</keyword>
<proteinExistence type="predicted"/>
<dbReference type="InParanoid" id="A0A1B7N7F3"/>
<reference evidence="1 2" key="1">
    <citation type="submission" date="2016-06" db="EMBL/GenBank/DDBJ databases">
        <title>Comparative genomics of the ectomycorrhizal sister species Rhizopogon vinicolor and Rhizopogon vesiculosus (Basidiomycota: Boletales) reveals a divergence of the mating type B locus.</title>
        <authorList>
            <consortium name="DOE Joint Genome Institute"/>
            <person name="Mujic A.B."/>
            <person name="Kuo A."/>
            <person name="Tritt A."/>
            <person name="Lipzen A."/>
            <person name="Chen C."/>
            <person name="Johnson J."/>
            <person name="Sharma A."/>
            <person name="Barry K."/>
            <person name="Grigoriev I.V."/>
            <person name="Spatafora J.W."/>
        </authorList>
    </citation>
    <scope>NUCLEOTIDE SEQUENCE [LARGE SCALE GENOMIC DNA]</scope>
    <source>
        <strain evidence="1 2">AM-OR11-026</strain>
    </source>
</reference>
<protein>
    <submittedName>
        <fullName evidence="1">Uncharacterized protein</fullName>
    </submittedName>
</protein>
<organism evidence="1 2">
    <name type="scientific">Rhizopogon vinicolor AM-OR11-026</name>
    <dbReference type="NCBI Taxonomy" id="1314800"/>
    <lineage>
        <taxon>Eukaryota</taxon>
        <taxon>Fungi</taxon>
        <taxon>Dikarya</taxon>
        <taxon>Basidiomycota</taxon>
        <taxon>Agaricomycotina</taxon>
        <taxon>Agaricomycetes</taxon>
        <taxon>Agaricomycetidae</taxon>
        <taxon>Boletales</taxon>
        <taxon>Suillineae</taxon>
        <taxon>Rhizopogonaceae</taxon>
        <taxon>Rhizopogon</taxon>
    </lineage>
</organism>